<reference evidence="13 14" key="1">
    <citation type="submission" date="2019-05" db="EMBL/GenBank/DDBJ databases">
        <authorList>
            <consortium name="Pathogen Informatics"/>
        </authorList>
    </citation>
    <scope>NUCLEOTIDE SEQUENCE [LARGE SCALE GENOMIC DNA]</scope>
    <source>
        <strain evidence="13 14">NM319</strain>
    </source>
</reference>
<evidence type="ECO:0000256" key="3">
    <source>
        <dbReference type="ARBA" id="ARBA00022475"/>
    </source>
</evidence>
<feature type="transmembrane region" description="Helical" evidence="10">
    <location>
        <begin position="352"/>
        <end position="373"/>
    </location>
</feature>
<dbReference type="Proteomes" id="UP000308167">
    <property type="component" value="Unassembled WGS sequence"/>
</dbReference>
<evidence type="ECO:0000313" key="14">
    <source>
        <dbReference type="Proteomes" id="UP000308167"/>
    </source>
</evidence>
<gene>
    <name evidence="13" type="primary">ccmF_2</name>
    <name evidence="13" type="ORF">SAMEA1410922_01162</name>
</gene>
<dbReference type="PANTHER" id="PTHR43653:SF1">
    <property type="entry name" value="CYTOCHROME C-TYPE BIOGENESIS PROTEIN CCMF"/>
    <property type="match status" value="1"/>
</dbReference>
<organism evidence="13 14">
    <name type="scientific">Actinobacillus porcinus</name>
    <dbReference type="NCBI Taxonomy" id="51048"/>
    <lineage>
        <taxon>Bacteria</taxon>
        <taxon>Pseudomonadati</taxon>
        <taxon>Pseudomonadota</taxon>
        <taxon>Gammaproteobacteria</taxon>
        <taxon>Pasteurellales</taxon>
        <taxon>Pasteurellaceae</taxon>
        <taxon>Actinobacillus</taxon>
    </lineage>
</organism>
<keyword evidence="6" id="KW-0201">Cytochrome c-type biogenesis</keyword>
<feature type="transmembrane region" description="Helical" evidence="10">
    <location>
        <begin position="313"/>
        <end position="331"/>
    </location>
</feature>
<keyword evidence="4" id="KW-0997">Cell inner membrane</keyword>
<evidence type="ECO:0000256" key="5">
    <source>
        <dbReference type="ARBA" id="ARBA00022692"/>
    </source>
</evidence>
<evidence type="ECO:0000259" key="11">
    <source>
        <dbReference type="Pfam" id="PF01578"/>
    </source>
</evidence>
<keyword evidence="7 10" id="KW-1133">Transmembrane helix</keyword>
<keyword evidence="8 10" id="KW-0472">Membrane</keyword>
<dbReference type="NCBIfam" id="TIGR03145">
    <property type="entry name" value="cyt_nit_nrfE"/>
    <property type="match status" value="1"/>
</dbReference>
<feature type="transmembrane region" description="Helical" evidence="10">
    <location>
        <begin position="96"/>
        <end position="113"/>
    </location>
</feature>
<evidence type="ECO:0000256" key="8">
    <source>
        <dbReference type="ARBA" id="ARBA00023136"/>
    </source>
</evidence>
<dbReference type="InterPro" id="IPR002541">
    <property type="entry name" value="Cyt_c_assembly"/>
</dbReference>
<evidence type="ECO:0000256" key="9">
    <source>
        <dbReference type="ARBA" id="ARBA00037230"/>
    </source>
</evidence>
<dbReference type="Pfam" id="PF01578">
    <property type="entry name" value="Cytochrom_C_asm"/>
    <property type="match status" value="1"/>
</dbReference>
<evidence type="ECO:0000256" key="10">
    <source>
        <dbReference type="SAM" id="Phobius"/>
    </source>
</evidence>
<comment type="subcellular location">
    <subcellularLocation>
        <location evidence="1">Cell inner membrane</location>
        <topology evidence="1">Multi-pass membrane protein</topology>
    </subcellularLocation>
</comment>
<keyword evidence="14" id="KW-1185">Reference proteome</keyword>
<accession>A0ABY6TJL2</accession>
<dbReference type="InterPro" id="IPR003567">
    <property type="entry name" value="Cyt_c_biogenesis"/>
</dbReference>
<keyword evidence="5 10" id="KW-0812">Transmembrane</keyword>
<feature type="transmembrane region" description="Helical" evidence="10">
    <location>
        <begin position="209"/>
        <end position="229"/>
    </location>
</feature>
<dbReference type="InterPro" id="IPR032523">
    <property type="entry name" value="CcmF_C"/>
</dbReference>
<evidence type="ECO:0000313" key="13">
    <source>
        <dbReference type="EMBL" id="VTU07797.1"/>
    </source>
</evidence>
<feature type="transmembrane region" description="Helical" evidence="10">
    <location>
        <begin position="487"/>
        <end position="508"/>
    </location>
</feature>
<comment type="similarity">
    <text evidence="2">Belongs to the CcmF/CycK/Ccl1/NrfE/CcsA family.</text>
</comment>
<dbReference type="GeneID" id="86155557"/>
<evidence type="ECO:0000256" key="6">
    <source>
        <dbReference type="ARBA" id="ARBA00022748"/>
    </source>
</evidence>
<evidence type="ECO:0000256" key="2">
    <source>
        <dbReference type="ARBA" id="ARBA00009186"/>
    </source>
</evidence>
<name>A0ABY6TJL2_9PAST</name>
<feature type="transmembrane region" description="Helical" evidence="10">
    <location>
        <begin position="6"/>
        <end position="29"/>
    </location>
</feature>
<sequence length="646" mass="72633">MLPELGFIALLIATLSCVFLAVIPHIGIAKNTENLIRTSWHLSYCFTLFTSLSIGMLAYSFAVDDFSLDYVAAHSNSQLPMFFKIAATWGGHEGSMLFWLFSLSVWVSLFAYFSRKINPIIAARTLAILGLICLGFCLFILYFSNPFIRQFPVPPEGRDLNPMLQDIGLIFHPPLLYLGYVGFAVNFALTISALLTGQFNALIARWMRPWVLVSWLFLTLGIVLGAWWAYYELGWGGWWFWDPVENASLMPWLLGLGLLHSLIATEQRGIFSYWSILLSLLAFAFSLLGTFIVRSGVLTSVHAFAVDGERGTALLALFFLLTVGSLTLFAFKTNLQANLPKSAVKFSLFSKDVLILTANILWAVATVSVFLGTFYPMFFTAMGWGSISVGAPYFNSIFVPLIVLMLVAMVWVLATKWQNTNRTLWQKYLALLLPAILIAYGLIDDTMGQEPTLKFHWIAFLLLSLAIWLLIATLWQNWMAINRRKLGMIFAHCGVAITVIGAVMSSYFGSEIGVRLAPNQHQSLNGYDVHYLGFSNEIGANYTSEKAHFEITKNGQKYTALFPERRYYDVRTMNMSEVGINWGLFGDIYIVMGDKLTKESGIPGEFTFRLHYKPFVGWLWFGGILMAIGAMLAVLGRKNKNEKERN</sequence>
<protein>
    <submittedName>
        <fullName evidence="13">Cytochrome c-type biogenesis protein CcmF</fullName>
    </submittedName>
</protein>
<feature type="transmembrane region" description="Helical" evidence="10">
    <location>
        <begin position="425"/>
        <end position="443"/>
    </location>
</feature>
<feature type="transmembrane region" description="Helical" evidence="10">
    <location>
        <begin position="125"/>
        <end position="144"/>
    </location>
</feature>
<proteinExistence type="inferred from homology"/>
<feature type="domain" description="Cytochrome c assembly protein" evidence="11">
    <location>
        <begin position="89"/>
        <end position="295"/>
    </location>
</feature>
<dbReference type="NCBIfam" id="TIGR00353">
    <property type="entry name" value="nrfE"/>
    <property type="match status" value="1"/>
</dbReference>
<feature type="transmembrane region" description="Helical" evidence="10">
    <location>
        <begin position="615"/>
        <end position="635"/>
    </location>
</feature>
<keyword evidence="3" id="KW-1003">Cell membrane</keyword>
<comment type="caution">
    <text evidence="13">The sequence shown here is derived from an EMBL/GenBank/DDBJ whole genome shotgun (WGS) entry which is preliminary data.</text>
</comment>
<dbReference type="InterPro" id="IPR017563">
    <property type="entry name" value="CytC_NO3Rdtase_biogenesis_NrfE"/>
</dbReference>
<evidence type="ECO:0000259" key="12">
    <source>
        <dbReference type="Pfam" id="PF16327"/>
    </source>
</evidence>
<dbReference type="InterPro" id="IPR003568">
    <property type="entry name" value="Cyt_c_biogenesis_CcmF"/>
</dbReference>
<dbReference type="PANTHER" id="PTHR43653">
    <property type="entry name" value="CYTOCHROME C ASSEMBLY PROTEIN-RELATED"/>
    <property type="match status" value="1"/>
</dbReference>
<feature type="transmembrane region" description="Helical" evidence="10">
    <location>
        <begin position="393"/>
        <end position="413"/>
    </location>
</feature>
<evidence type="ECO:0000256" key="7">
    <source>
        <dbReference type="ARBA" id="ARBA00022989"/>
    </source>
</evidence>
<feature type="transmembrane region" description="Helical" evidence="10">
    <location>
        <begin position="177"/>
        <end position="197"/>
    </location>
</feature>
<dbReference type="Pfam" id="PF16327">
    <property type="entry name" value="CcmF_C"/>
    <property type="match status" value="1"/>
</dbReference>
<dbReference type="RefSeq" id="WP_135709962.1">
    <property type="nucleotide sequence ID" value="NZ_CABFKI010000006.1"/>
</dbReference>
<dbReference type="PRINTS" id="PR01411">
    <property type="entry name" value="CCMFBIOGNSIS"/>
</dbReference>
<feature type="domain" description="Cytochrome c-type biogenesis protein CcmF C-terminal" evidence="12">
    <location>
        <begin position="315"/>
        <end position="637"/>
    </location>
</feature>
<feature type="transmembrane region" description="Helical" evidence="10">
    <location>
        <begin position="249"/>
        <end position="265"/>
    </location>
</feature>
<evidence type="ECO:0000256" key="4">
    <source>
        <dbReference type="ARBA" id="ARBA00022519"/>
    </source>
</evidence>
<feature type="transmembrane region" description="Helical" evidence="10">
    <location>
        <begin position="41"/>
        <end position="62"/>
    </location>
</feature>
<comment type="function">
    <text evidence="9">Required for the biogenesis of c-type cytochromes. Possible subunit of a heme lyase.</text>
</comment>
<dbReference type="EMBL" id="CABFKI010000006">
    <property type="protein sequence ID" value="VTU07797.1"/>
    <property type="molecule type" value="Genomic_DNA"/>
</dbReference>
<dbReference type="PRINTS" id="PR01410">
    <property type="entry name" value="CCBIOGENESIS"/>
</dbReference>
<feature type="transmembrane region" description="Helical" evidence="10">
    <location>
        <begin position="272"/>
        <end position="293"/>
    </location>
</feature>
<dbReference type="NCBIfam" id="NF007691">
    <property type="entry name" value="PRK10369.1"/>
    <property type="match status" value="1"/>
</dbReference>
<evidence type="ECO:0000256" key="1">
    <source>
        <dbReference type="ARBA" id="ARBA00004429"/>
    </source>
</evidence>
<feature type="transmembrane region" description="Helical" evidence="10">
    <location>
        <begin position="455"/>
        <end position="475"/>
    </location>
</feature>